<dbReference type="PANTHER" id="PTHR42783:SF3">
    <property type="entry name" value="GLUTAMATE SYNTHASE [NADPH] SMALL CHAIN-RELATED"/>
    <property type="match status" value="1"/>
</dbReference>
<dbReference type="SUPFAM" id="SSF54862">
    <property type="entry name" value="4Fe-4S ferredoxins"/>
    <property type="match status" value="1"/>
</dbReference>
<sequence length="989" mass="110127">MKQLPSQHPETKTRSAIRRHPEGKGERSFWRSLEELAGTEEFRRSLEAEFPSLAPLDLDRRTLLKAMGASLALAGLTGCQVQEDEKALPYVTAPEFNVQGVAKWYATAVTMGGYAQPVLGKTLDGRPVKLEGNPDHPFFEGRSNSFTQAALLDLYDPHRSRAPRYLGRTATWDAFDKAMLENAARMDASQGEGFRLLTGTVTSPTLQRQIAELLQHWPKAQWHVLEPINEDFRREALQLLFGRRLDAHYRLEEADVIVSLDDDLLGSGPRQTLHGRSWSKRRLAFQKGQGRCLLMATEPSPTLTGITASDRLIASHSRIETLASALAHQLDAGIGRAANLTPKEQTWVSKAADALTASRSRCLATIGAHHRPEVQALGLLINERLGNFSRTIRFTEPIATMPPEGERSFDRLCEDMASGRVATLVMIAANPAYAAPEDRGFRDHLGKVGLAVHAGLHYDETAALSQWHAPLPHELESWSDARSPDGLVGLIQPLIRPIYDVRSAHVVMENLRGQFGGDDHAIVQATWRQAWSGAFDQLWRTSLHRGFIERSAYPDIVIEAIRAIPPTPPSQSEPTLHLIVRPDPTIWDGRYVNNPWLQELPKPLTKVTWENVILVSPQLAEERKISNGDTIRLVTDRTSVTGPAWIMPGQEAATVVVTLGYGRGPFGSAMDQMGYDAYRLQAAESPWHRSDVKLETTGLKQDVATTQKHHAIDGFDFIRTVAAPDEEVKTGRNSPPPSFYPPTVKNDPSWGMSIDLDTCIGCNACVVACVAENNIPMVGKELVGQGREMHWLRIDHYHEGEPNDPRHYFQPVPCMHCEQAPCEMGCPVNAAVHSFDGMNLQVYNRCIGTRTCSSFCPYKVRRFNWFNFTENDPPEIQAVRNPNVTVRARGVMEKCTYCVQRVSDVRIQAKKEGRSIRDGEVVTACQQACPTSAIVFGNVSDPQSQVSQRKGSGRDYSLLEEVNTRPRTTYLARIEEDLAPQKQSKEGKE</sequence>
<evidence type="ECO:0000259" key="2">
    <source>
        <dbReference type="PROSITE" id="PS51379"/>
    </source>
</evidence>
<dbReference type="Gene3D" id="3.30.70.20">
    <property type="match status" value="2"/>
</dbReference>
<reference evidence="3 4" key="1">
    <citation type="submission" date="2021-09" db="EMBL/GenBank/DDBJ databases">
        <title>The complete genome sequence of a new microorganism.</title>
        <authorList>
            <person name="Zi Z."/>
        </authorList>
    </citation>
    <scope>NUCLEOTIDE SEQUENCE [LARGE SCALE GENOMIC DNA]</scope>
    <source>
        <strain evidence="3 4">WGZ8</strain>
    </source>
</reference>
<dbReference type="InterPro" id="IPR009010">
    <property type="entry name" value="Asp_de-COase-like_dom_sf"/>
</dbReference>
<dbReference type="InterPro" id="IPR006311">
    <property type="entry name" value="TAT_signal"/>
</dbReference>
<accession>A0ABS7VL75</accession>
<feature type="region of interest" description="Disordered" evidence="1">
    <location>
        <begin position="970"/>
        <end position="989"/>
    </location>
</feature>
<organism evidence="3 4">
    <name type="scientific">Microvirga puerhi</name>
    <dbReference type="NCBI Taxonomy" id="2876078"/>
    <lineage>
        <taxon>Bacteria</taxon>
        <taxon>Pseudomonadati</taxon>
        <taxon>Pseudomonadota</taxon>
        <taxon>Alphaproteobacteria</taxon>
        <taxon>Hyphomicrobiales</taxon>
        <taxon>Methylobacteriaceae</taxon>
        <taxon>Microvirga</taxon>
    </lineage>
</organism>
<gene>
    <name evidence="3" type="ORF">K9B37_05275</name>
</gene>
<dbReference type="SUPFAM" id="SSF50692">
    <property type="entry name" value="ADC-like"/>
    <property type="match status" value="1"/>
</dbReference>
<feature type="compositionally biased region" description="Basic and acidic residues" evidence="1">
    <location>
        <begin position="9"/>
        <end position="26"/>
    </location>
</feature>
<comment type="caution">
    <text evidence="3">The sequence shown here is derived from an EMBL/GenBank/DDBJ whole genome shotgun (WGS) entry which is preliminary data.</text>
</comment>
<dbReference type="Pfam" id="PF01568">
    <property type="entry name" value="Molydop_binding"/>
    <property type="match status" value="1"/>
</dbReference>
<dbReference type="PROSITE" id="PS51379">
    <property type="entry name" value="4FE4S_FER_2"/>
    <property type="match status" value="2"/>
</dbReference>
<dbReference type="InterPro" id="IPR006657">
    <property type="entry name" value="MoPterin_dinucl-bd_dom"/>
</dbReference>
<dbReference type="PANTHER" id="PTHR42783">
    <property type="entry name" value="GLUTAMATE SYNTHASE [NADPH] SMALL CHAIN"/>
    <property type="match status" value="1"/>
</dbReference>
<feature type="region of interest" description="Disordered" evidence="1">
    <location>
        <begin position="1"/>
        <end position="26"/>
    </location>
</feature>
<dbReference type="RefSeq" id="WP_224311838.1">
    <property type="nucleotide sequence ID" value="NZ_JAIRBM010000003.1"/>
</dbReference>
<dbReference type="Gene3D" id="3.40.50.740">
    <property type="match status" value="1"/>
</dbReference>
<feature type="domain" description="4Fe-4S ferredoxin-type" evidence="2">
    <location>
        <begin position="750"/>
        <end position="780"/>
    </location>
</feature>
<dbReference type="Gene3D" id="2.40.40.20">
    <property type="match status" value="1"/>
</dbReference>
<evidence type="ECO:0000313" key="4">
    <source>
        <dbReference type="Proteomes" id="UP000704176"/>
    </source>
</evidence>
<feature type="domain" description="4Fe-4S ferredoxin-type" evidence="2">
    <location>
        <begin position="838"/>
        <end position="866"/>
    </location>
</feature>
<evidence type="ECO:0000313" key="3">
    <source>
        <dbReference type="EMBL" id="MBZ6075698.1"/>
    </source>
</evidence>
<dbReference type="EMBL" id="JAIRBM010000003">
    <property type="protein sequence ID" value="MBZ6075698.1"/>
    <property type="molecule type" value="Genomic_DNA"/>
</dbReference>
<dbReference type="InterPro" id="IPR030948">
    <property type="entry name" value="TAT_var_transloc_signal_dom"/>
</dbReference>
<dbReference type="CDD" id="cd02784">
    <property type="entry name" value="MopB_CT_PHLH"/>
    <property type="match status" value="1"/>
</dbReference>
<name>A0ABS7VL75_9HYPH</name>
<dbReference type="InterPro" id="IPR017896">
    <property type="entry name" value="4Fe4S_Fe-S-bd"/>
</dbReference>
<dbReference type="PROSITE" id="PS51318">
    <property type="entry name" value="TAT"/>
    <property type="match status" value="1"/>
</dbReference>
<proteinExistence type="predicted"/>
<dbReference type="Pfam" id="PF13247">
    <property type="entry name" value="Fer4_11"/>
    <property type="match status" value="1"/>
</dbReference>
<dbReference type="CDD" id="cd10551">
    <property type="entry name" value="PsrB"/>
    <property type="match status" value="1"/>
</dbReference>
<dbReference type="NCBIfam" id="TIGR04519">
    <property type="entry name" value="MoCo_extend_TAT"/>
    <property type="match status" value="1"/>
</dbReference>
<protein>
    <submittedName>
        <fullName evidence="3">TAT-variant-translocated molybdopterin oxidoreductase</fullName>
    </submittedName>
</protein>
<keyword evidence="4" id="KW-1185">Reference proteome</keyword>
<dbReference type="Proteomes" id="UP000704176">
    <property type="component" value="Unassembled WGS sequence"/>
</dbReference>
<dbReference type="SUPFAM" id="SSF53706">
    <property type="entry name" value="Formate dehydrogenase/DMSO reductase, domains 1-3"/>
    <property type="match status" value="1"/>
</dbReference>
<dbReference type="Gene3D" id="3.30.2070.10">
    <property type="entry name" value="Formate dehydrogenase/DMSO reductase"/>
    <property type="match status" value="1"/>
</dbReference>
<evidence type="ECO:0000256" key="1">
    <source>
        <dbReference type="SAM" id="MobiDB-lite"/>
    </source>
</evidence>